<dbReference type="PROSITE" id="PS51257">
    <property type="entry name" value="PROKAR_LIPOPROTEIN"/>
    <property type="match status" value="1"/>
</dbReference>
<sequence>MKIIKLLPLTIPFFLAGCAAMDDLFEDSPARASTYDYRTHHNDNTPAASSVQNKSAPAAVSKKQDTTVMEPGHSNVSTTPKPAASTATPVAPTVAPAIPGMAPTVGQ</sequence>
<dbReference type="RefSeq" id="WP_382344426.1">
    <property type="nucleotide sequence ID" value="NZ_JBHSAB010000029.1"/>
</dbReference>
<dbReference type="Proteomes" id="UP001595758">
    <property type="component" value="Unassembled WGS sequence"/>
</dbReference>
<feature type="region of interest" description="Disordered" evidence="1">
    <location>
        <begin position="36"/>
        <end position="107"/>
    </location>
</feature>
<comment type="caution">
    <text evidence="3">The sequence shown here is derived from an EMBL/GenBank/DDBJ whole genome shotgun (WGS) entry which is preliminary data.</text>
</comment>
<dbReference type="EMBL" id="JBHSAB010000029">
    <property type="protein sequence ID" value="MFC3909832.1"/>
    <property type="molecule type" value="Genomic_DNA"/>
</dbReference>
<keyword evidence="2" id="KW-0732">Signal</keyword>
<proteinExistence type="predicted"/>
<feature type="signal peptide" evidence="2">
    <location>
        <begin position="1"/>
        <end position="21"/>
    </location>
</feature>
<feature type="compositionally biased region" description="Low complexity" evidence="1">
    <location>
        <begin position="76"/>
        <end position="97"/>
    </location>
</feature>
<feature type="compositionally biased region" description="Polar residues" evidence="1">
    <location>
        <begin position="44"/>
        <end position="55"/>
    </location>
</feature>
<name>A0ABV8CIK1_9GAMM</name>
<keyword evidence="4" id="KW-1185">Reference proteome</keyword>
<gene>
    <name evidence="3" type="ORF">ACFORL_12190</name>
</gene>
<organism evidence="3 4">
    <name type="scientific">Legionella dresdenensis</name>
    <dbReference type="NCBI Taxonomy" id="450200"/>
    <lineage>
        <taxon>Bacteria</taxon>
        <taxon>Pseudomonadati</taxon>
        <taxon>Pseudomonadota</taxon>
        <taxon>Gammaproteobacteria</taxon>
        <taxon>Legionellales</taxon>
        <taxon>Legionellaceae</taxon>
        <taxon>Legionella</taxon>
    </lineage>
</organism>
<evidence type="ECO:0000256" key="2">
    <source>
        <dbReference type="SAM" id="SignalP"/>
    </source>
</evidence>
<evidence type="ECO:0000313" key="4">
    <source>
        <dbReference type="Proteomes" id="UP001595758"/>
    </source>
</evidence>
<feature type="chain" id="PRO_5046320294" description="Lipoprotein" evidence="2">
    <location>
        <begin position="22"/>
        <end position="107"/>
    </location>
</feature>
<evidence type="ECO:0000256" key="1">
    <source>
        <dbReference type="SAM" id="MobiDB-lite"/>
    </source>
</evidence>
<reference evidence="4" key="1">
    <citation type="journal article" date="2019" name="Int. J. Syst. Evol. Microbiol.">
        <title>The Global Catalogue of Microorganisms (GCM) 10K type strain sequencing project: providing services to taxonomists for standard genome sequencing and annotation.</title>
        <authorList>
            <consortium name="The Broad Institute Genomics Platform"/>
            <consortium name="The Broad Institute Genome Sequencing Center for Infectious Disease"/>
            <person name="Wu L."/>
            <person name="Ma J."/>
        </authorList>
    </citation>
    <scope>NUCLEOTIDE SEQUENCE [LARGE SCALE GENOMIC DNA]</scope>
    <source>
        <strain evidence="4">CCUG 59858</strain>
    </source>
</reference>
<protein>
    <recommendedName>
        <fullName evidence="5">Lipoprotein</fullName>
    </recommendedName>
</protein>
<evidence type="ECO:0008006" key="5">
    <source>
        <dbReference type="Google" id="ProtNLM"/>
    </source>
</evidence>
<evidence type="ECO:0000313" key="3">
    <source>
        <dbReference type="EMBL" id="MFC3909832.1"/>
    </source>
</evidence>
<accession>A0ABV8CIK1</accession>